<dbReference type="AlphaFoldDB" id="A0A160DU86"/>
<feature type="region of interest" description="Disordered" evidence="1">
    <location>
        <begin position="1"/>
        <end position="22"/>
    </location>
</feature>
<proteinExistence type="predicted"/>
<accession>A0A160DU86</accession>
<evidence type="ECO:0000313" key="3">
    <source>
        <dbReference type="Proteomes" id="UP000076830"/>
    </source>
</evidence>
<protein>
    <submittedName>
        <fullName evidence="2">Uncharacterized protein</fullName>
    </submittedName>
</protein>
<evidence type="ECO:0000256" key="1">
    <source>
        <dbReference type="SAM" id="MobiDB-lite"/>
    </source>
</evidence>
<name>A0A160DU86_9GAMM</name>
<keyword evidence="3" id="KW-1185">Reference proteome</keyword>
<gene>
    <name evidence="2" type="ORF">I596_1770</name>
</gene>
<sequence>MGLDAFGQRRTGEAQEAQGRIVELRPRRPAAVPVRHVESVADIKQAMPLRSPTRQGGTP</sequence>
<organism evidence="2 3">
    <name type="scientific">Dokdonella koreensis DS-123</name>
    <dbReference type="NCBI Taxonomy" id="1300342"/>
    <lineage>
        <taxon>Bacteria</taxon>
        <taxon>Pseudomonadati</taxon>
        <taxon>Pseudomonadota</taxon>
        <taxon>Gammaproteobacteria</taxon>
        <taxon>Lysobacterales</taxon>
        <taxon>Rhodanobacteraceae</taxon>
        <taxon>Dokdonella</taxon>
    </lineage>
</organism>
<evidence type="ECO:0000313" key="2">
    <source>
        <dbReference type="EMBL" id="ANB17794.1"/>
    </source>
</evidence>
<dbReference type="EMBL" id="CP015249">
    <property type="protein sequence ID" value="ANB17794.1"/>
    <property type="molecule type" value="Genomic_DNA"/>
</dbReference>
<dbReference type="KEGG" id="dko:I596_1770"/>
<dbReference type="Proteomes" id="UP000076830">
    <property type="component" value="Chromosome"/>
</dbReference>
<reference evidence="2 3" key="1">
    <citation type="submission" date="2016-04" db="EMBL/GenBank/DDBJ databases">
        <title>Complete genome sequence of Dokdonella koreensis DS-123T.</title>
        <authorList>
            <person name="Kim J.F."/>
            <person name="Lee H."/>
            <person name="Kwak M.-J."/>
        </authorList>
    </citation>
    <scope>NUCLEOTIDE SEQUENCE [LARGE SCALE GENOMIC DNA]</scope>
    <source>
        <strain evidence="2 3">DS-123</strain>
    </source>
</reference>